<keyword evidence="1" id="KW-0472">Membrane</keyword>
<keyword evidence="3" id="KW-1185">Reference proteome</keyword>
<proteinExistence type="predicted"/>
<sequence>MKLGFFYFKLLFLSTIRNIPALFFTLIFPPLMLLLFAHQWEGKNALGAVIIFFNYSVQTVALMLLGMGVTQEKNSDWAKYLRTLPVGVKPMIMGRIFHTIVLSFINLVTLSIVALFILKLAIPIGNLFYFGFIALAGSIPMALLGMTIGYAANPESSRSIFTLLNLLLLFGSFALPSVGFFGILREFVPTYQWSQISFSHINSEISPTTPLIWLGGYSILFILLFKKVYSRSLKKT</sequence>
<feature type="transmembrane region" description="Helical" evidence="1">
    <location>
        <begin position="205"/>
        <end position="225"/>
    </location>
</feature>
<dbReference type="EMBL" id="WFLM01000001">
    <property type="protein sequence ID" value="KAB8041061.1"/>
    <property type="molecule type" value="Genomic_DNA"/>
</dbReference>
<feature type="transmembrane region" description="Helical" evidence="1">
    <location>
        <begin position="163"/>
        <end position="185"/>
    </location>
</feature>
<reference evidence="2 3" key="1">
    <citation type="submission" date="2019-10" db="EMBL/GenBank/DDBJ databases">
        <title>New species of Slilvanegrellaceae.</title>
        <authorList>
            <person name="Pitt A."/>
            <person name="Hahn M.W."/>
        </authorList>
    </citation>
    <scope>NUCLEOTIDE SEQUENCE [LARGE SCALE GENOMIC DNA]</scope>
    <source>
        <strain evidence="2 3">SP-Ram-0.45-NSY-1</strain>
    </source>
</reference>
<dbReference type="Proteomes" id="UP000437748">
    <property type="component" value="Unassembled WGS sequence"/>
</dbReference>
<feature type="transmembrane region" description="Helical" evidence="1">
    <location>
        <begin position="99"/>
        <end position="122"/>
    </location>
</feature>
<dbReference type="OrthoDB" id="9786643at2"/>
<evidence type="ECO:0000313" key="3">
    <source>
        <dbReference type="Proteomes" id="UP000437748"/>
    </source>
</evidence>
<evidence type="ECO:0000313" key="2">
    <source>
        <dbReference type="EMBL" id="KAB8041061.1"/>
    </source>
</evidence>
<gene>
    <name evidence="2" type="ORF">GCL60_03745</name>
</gene>
<feature type="transmembrane region" description="Helical" evidence="1">
    <location>
        <begin position="128"/>
        <end position="151"/>
    </location>
</feature>
<keyword evidence="1" id="KW-0812">Transmembrane</keyword>
<evidence type="ECO:0000256" key="1">
    <source>
        <dbReference type="SAM" id="Phobius"/>
    </source>
</evidence>
<keyword evidence="1" id="KW-1133">Transmembrane helix</keyword>
<dbReference type="RefSeq" id="WP_153418584.1">
    <property type="nucleotide sequence ID" value="NZ_WFLM01000001.1"/>
</dbReference>
<accession>A0A6N6VXJ3</accession>
<dbReference type="AlphaFoldDB" id="A0A6N6VXJ3"/>
<organism evidence="2 3">
    <name type="scientific">Silvanigrella paludirubra</name>
    <dbReference type="NCBI Taxonomy" id="2499159"/>
    <lineage>
        <taxon>Bacteria</taxon>
        <taxon>Pseudomonadati</taxon>
        <taxon>Bdellovibrionota</taxon>
        <taxon>Oligoflexia</taxon>
        <taxon>Silvanigrellales</taxon>
        <taxon>Silvanigrellaceae</taxon>
        <taxon>Silvanigrella</taxon>
    </lineage>
</organism>
<name>A0A6N6VXJ3_9BACT</name>
<feature type="transmembrane region" description="Helical" evidence="1">
    <location>
        <begin position="46"/>
        <end position="69"/>
    </location>
</feature>
<protein>
    <submittedName>
        <fullName evidence="2">Uncharacterized protein</fullName>
    </submittedName>
</protein>
<comment type="caution">
    <text evidence="2">The sequence shown here is derived from an EMBL/GenBank/DDBJ whole genome shotgun (WGS) entry which is preliminary data.</text>
</comment>